<protein>
    <recommendedName>
        <fullName evidence="1">TYRAAT2-like C-terminal domain-containing protein</fullName>
    </recommendedName>
</protein>
<organism evidence="2 3">
    <name type="scientific">Dillenia turbinata</name>
    <dbReference type="NCBI Taxonomy" id="194707"/>
    <lineage>
        <taxon>Eukaryota</taxon>
        <taxon>Viridiplantae</taxon>
        <taxon>Streptophyta</taxon>
        <taxon>Embryophyta</taxon>
        <taxon>Tracheophyta</taxon>
        <taxon>Spermatophyta</taxon>
        <taxon>Magnoliopsida</taxon>
        <taxon>eudicotyledons</taxon>
        <taxon>Gunneridae</taxon>
        <taxon>Pentapetalae</taxon>
        <taxon>Dilleniales</taxon>
        <taxon>Dilleniaceae</taxon>
        <taxon>Dillenia</taxon>
    </lineage>
</organism>
<accession>A0AAN8WC22</accession>
<dbReference type="Proteomes" id="UP001370490">
    <property type="component" value="Unassembled WGS sequence"/>
</dbReference>
<dbReference type="PANTHER" id="PTHR43207">
    <property type="entry name" value="AROGENATE DEHYDROGENASE-RELATED"/>
    <property type="match status" value="1"/>
</dbReference>
<evidence type="ECO:0000259" key="1">
    <source>
        <dbReference type="Pfam" id="PF26213"/>
    </source>
</evidence>
<feature type="domain" description="TYRAAT2-like C-terminal" evidence="1">
    <location>
        <begin position="189"/>
        <end position="250"/>
    </location>
</feature>
<dbReference type="InterPro" id="IPR036291">
    <property type="entry name" value="NAD(P)-bd_dom_sf"/>
</dbReference>
<dbReference type="GO" id="GO:0033730">
    <property type="term" value="F:arogenate dehydrogenase (NADP+) activity"/>
    <property type="evidence" value="ECO:0007669"/>
    <property type="project" value="InterPro"/>
</dbReference>
<dbReference type="InterPro" id="IPR045011">
    <property type="entry name" value="TYRAAT1/2"/>
</dbReference>
<comment type="caution">
    <text evidence="2">The sequence shown here is derived from an EMBL/GenBank/DDBJ whole genome shotgun (WGS) entry which is preliminary data.</text>
</comment>
<dbReference type="PANTHER" id="PTHR43207:SF4">
    <property type="entry name" value="AROGENATE DEHYDROGENASE 2, CHLOROPLASTIC"/>
    <property type="match status" value="1"/>
</dbReference>
<sequence length="264" mass="30606">RDNWIRKFRPIPSKKTLPTKSYCSRFNYNSIALSLWVQFFSDPNNLCEEHPDVILLSTSIVSAKVVAINLVLESLPLRRLKRSTLFVYVLYVKEYPRNLFLQNLPMEFDVICTHPMFGPQSGQESWNGLPFIPFMYEKVRVGNDETRVYWVEKILNSFESEGCRMEEMSCSEHNKQSAKITISDAYGGVLEKLRLESTLIDINGYETLLCLVNTTADDNFDLYYGLFMYNKNAIKQTGWFELAFDSVREGVVRTFSWGFEATVV</sequence>
<dbReference type="EMBL" id="JBAMMX010000003">
    <property type="protein sequence ID" value="KAK6945176.1"/>
    <property type="molecule type" value="Genomic_DNA"/>
</dbReference>
<dbReference type="InterPro" id="IPR059064">
    <property type="entry name" value="TYRAAT2_C"/>
</dbReference>
<dbReference type="Gene3D" id="3.40.50.720">
    <property type="entry name" value="NAD(P)-binding Rossmann-like Domain"/>
    <property type="match status" value="1"/>
</dbReference>
<dbReference type="AlphaFoldDB" id="A0AAN8WC22"/>
<dbReference type="SUPFAM" id="SSF51735">
    <property type="entry name" value="NAD(P)-binding Rossmann-fold domains"/>
    <property type="match status" value="1"/>
</dbReference>
<feature type="non-terminal residue" evidence="2">
    <location>
        <position position="1"/>
    </location>
</feature>
<name>A0AAN8WC22_9MAGN</name>
<gene>
    <name evidence="2" type="ORF">RJ641_026278</name>
</gene>
<dbReference type="GO" id="GO:0006571">
    <property type="term" value="P:tyrosine biosynthetic process"/>
    <property type="evidence" value="ECO:0007669"/>
    <property type="project" value="InterPro"/>
</dbReference>
<dbReference type="Pfam" id="PF26213">
    <property type="entry name" value="TYRAAT1_C"/>
    <property type="match status" value="1"/>
</dbReference>
<evidence type="ECO:0000313" key="2">
    <source>
        <dbReference type="EMBL" id="KAK6945176.1"/>
    </source>
</evidence>
<evidence type="ECO:0000313" key="3">
    <source>
        <dbReference type="Proteomes" id="UP001370490"/>
    </source>
</evidence>
<reference evidence="2 3" key="1">
    <citation type="submission" date="2023-12" db="EMBL/GenBank/DDBJ databases">
        <title>A high-quality genome assembly for Dillenia turbinata (Dilleniales).</title>
        <authorList>
            <person name="Chanderbali A."/>
        </authorList>
    </citation>
    <scope>NUCLEOTIDE SEQUENCE [LARGE SCALE GENOMIC DNA]</scope>
    <source>
        <strain evidence="2">LSX21</strain>
        <tissue evidence="2">Leaf</tissue>
    </source>
</reference>
<keyword evidence="3" id="KW-1185">Reference proteome</keyword>
<proteinExistence type="predicted"/>